<proteinExistence type="predicted"/>
<dbReference type="CDD" id="cd11296">
    <property type="entry name" value="O-FucT_like"/>
    <property type="match status" value="1"/>
</dbReference>
<dbReference type="GeneID" id="59342447"/>
<dbReference type="Proteomes" id="UP000636479">
    <property type="component" value="Unassembled WGS sequence"/>
</dbReference>
<protein>
    <submittedName>
        <fullName evidence="1">Uncharacterized protein</fullName>
    </submittedName>
</protein>
<evidence type="ECO:0000313" key="1">
    <source>
        <dbReference type="EMBL" id="KAF7309366.1"/>
    </source>
</evidence>
<evidence type="ECO:0000313" key="2">
    <source>
        <dbReference type="Proteomes" id="UP000636479"/>
    </source>
</evidence>
<keyword evidence="2" id="KW-1185">Reference proteome</keyword>
<accession>A0A8H6T1L5</accession>
<organism evidence="1 2">
    <name type="scientific">Mycena indigotica</name>
    <dbReference type="NCBI Taxonomy" id="2126181"/>
    <lineage>
        <taxon>Eukaryota</taxon>
        <taxon>Fungi</taxon>
        <taxon>Dikarya</taxon>
        <taxon>Basidiomycota</taxon>
        <taxon>Agaricomycotina</taxon>
        <taxon>Agaricomycetes</taxon>
        <taxon>Agaricomycetidae</taxon>
        <taxon>Agaricales</taxon>
        <taxon>Marasmiineae</taxon>
        <taxon>Mycenaceae</taxon>
        <taxon>Mycena</taxon>
    </lineage>
</organism>
<gene>
    <name evidence="1" type="ORF">MIND_00307300</name>
</gene>
<sequence length="529" mass="60070">MLLVNRTFFFRYSSPLRALVTFSVVAYLFYLVSTLSGYVSQTPAPRERPAIIQMKEEKWKQQHGQDVPAGLSVQILTVTTTFVEVQTKTRTVQAPQATVTKEVMIKPKPKQLLRGLPTESFQDNLLPEVQYVTSWTGSGFTNDVMTFVSDFPFPVDFSLIHLKINLIYLGLLTQRVPVLPHFAPTHVAVNLGGTHTGPGIDFGEVFDIPRYVELTSQPLLEWWQIKDRKSTTLDPLGCWNVWESVSPMNKGPHWTESPYRLNLDVSYVTAPSWIKHAPEDPENLHTRFAALMSLGFPTRRNKSLMAASESPQPDDHMLCFDNMYWACDLEPHDMVEDWSASWRLVGQYLHWTPKIEGLADMYLRHAFGISSRTPIPPFIAIHVRRGDFADAWRCENAPTEECFAPISAYARRVNAMKREILETKGITVKHAMLLSDEEDENWWRQAMGTYGPEGWARANHVELETAKMYGAWYPILIDAAIQSHRMSMGIVGTHTSTVSILAGKRIGSWNNGAPVQFVKWGRWGPDDGM</sequence>
<comment type="caution">
    <text evidence="1">The sequence shown here is derived from an EMBL/GenBank/DDBJ whole genome shotgun (WGS) entry which is preliminary data.</text>
</comment>
<dbReference type="OrthoDB" id="423313at2759"/>
<dbReference type="Gene3D" id="3.40.50.11350">
    <property type="match status" value="1"/>
</dbReference>
<dbReference type="RefSeq" id="XP_037222816.1">
    <property type="nucleotide sequence ID" value="XM_037359931.1"/>
</dbReference>
<reference evidence="1" key="1">
    <citation type="submission" date="2020-05" db="EMBL/GenBank/DDBJ databases">
        <title>Mycena genomes resolve the evolution of fungal bioluminescence.</title>
        <authorList>
            <person name="Tsai I.J."/>
        </authorList>
    </citation>
    <scope>NUCLEOTIDE SEQUENCE</scope>
    <source>
        <strain evidence="1">171206Taipei</strain>
    </source>
</reference>
<name>A0A8H6T1L5_9AGAR</name>
<dbReference type="EMBL" id="JACAZF010000003">
    <property type="protein sequence ID" value="KAF7309366.1"/>
    <property type="molecule type" value="Genomic_DNA"/>
</dbReference>
<dbReference type="AlphaFoldDB" id="A0A8H6T1L5"/>